<evidence type="ECO:0000256" key="2">
    <source>
        <dbReference type="ARBA" id="ARBA00014129"/>
    </source>
</evidence>
<name>A0A1Y2T3F9_SYMTR</name>
<evidence type="ECO:0000259" key="9">
    <source>
        <dbReference type="Pfam" id="PF17727"/>
    </source>
</evidence>
<evidence type="ECO:0000256" key="4">
    <source>
        <dbReference type="ARBA" id="ARBA00023015"/>
    </source>
</evidence>
<dbReference type="AlphaFoldDB" id="A0A1Y2T3F9"/>
<evidence type="ECO:0000256" key="6">
    <source>
        <dbReference type="ARBA" id="ARBA00023163"/>
    </source>
</evidence>
<dbReference type="Pfam" id="PF17727">
    <property type="entry name" value="CtsR_C"/>
    <property type="match status" value="1"/>
</dbReference>
<dbReference type="Pfam" id="PF05848">
    <property type="entry name" value="CtsR"/>
    <property type="match status" value="1"/>
</dbReference>
<feature type="domain" description="CtsR C-terminal dimerization" evidence="9">
    <location>
        <begin position="76"/>
        <end position="146"/>
    </location>
</feature>
<evidence type="ECO:0000259" key="8">
    <source>
        <dbReference type="Pfam" id="PF05848"/>
    </source>
</evidence>
<comment type="similarity">
    <text evidence="1 7">Belongs to the CtsR family.</text>
</comment>
<accession>A0A1Y2T3F9</accession>
<organism evidence="10 11">
    <name type="scientific">Symbiobacterium thermophilum</name>
    <dbReference type="NCBI Taxonomy" id="2734"/>
    <lineage>
        <taxon>Bacteria</taxon>
        <taxon>Bacillati</taxon>
        <taxon>Bacillota</taxon>
        <taxon>Clostridia</taxon>
        <taxon>Eubacteriales</taxon>
        <taxon>Symbiobacteriaceae</taxon>
        <taxon>Symbiobacterium</taxon>
    </lineage>
</organism>
<comment type="caution">
    <text evidence="10">The sequence shown here is derived from an EMBL/GenBank/DDBJ whole genome shotgun (WGS) entry which is preliminary data.</text>
</comment>
<protein>
    <recommendedName>
        <fullName evidence="2 7">Transcriptional regulator CtsR</fullName>
    </recommendedName>
</protein>
<evidence type="ECO:0000313" key="11">
    <source>
        <dbReference type="Proteomes" id="UP000194267"/>
    </source>
</evidence>
<dbReference type="Proteomes" id="UP000194267">
    <property type="component" value="Unassembled WGS sequence"/>
</dbReference>
<dbReference type="InterPro" id="IPR041473">
    <property type="entry name" value="CtsR_C"/>
</dbReference>
<dbReference type="GO" id="GO:0006355">
    <property type="term" value="P:regulation of DNA-templated transcription"/>
    <property type="evidence" value="ECO:0007669"/>
    <property type="project" value="UniProtKB-UniRule"/>
</dbReference>
<keyword evidence="6 7" id="KW-0804">Transcription</keyword>
<feature type="domain" description="CtsR N-terminal HTH" evidence="8">
    <location>
        <begin position="3"/>
        <end position="72"/>
    </location>
</feature>
<keyword evidence="3 7" id="KW-0678">Repressor</keyword>
<keyword evidence="5 7" id="KW-0238">DNA-binding</keyword>
<proteinExistence type="inferred from homology"/>
<evidence type="ECO:0000256" key="7">
    <source>
        <dbReference type="PIRNR" id="PIRNR010607"/>
    </source>
</evidence>
<evidence type="ECO:0000256" key="3">
    <source>
        <dbReference type="ARBA" id="ARBA00022491"/>
    </source>
</evidence>
<sequence>MANLADKIERYLKEHLSRTEILEVRRAMLAALFDCAPSQINYVLTTRFTPERGYLVESRRGGGGYIRIIRLNIKNPEDLQDLIERQIGDAISQNEAFHIVGRLRDEGLIDEREAAIMEAAMRREVLELELPYRDQVRASVLKAMLTAILRF</sequence>
<dbReference type="Gene3D" id="1.10.1200.150">
    <property type="entry name" value="Transcriptional regulator CtsR, C-terminal domain"/>
    <property type="match status" value="1"/>
</dbReference>
<keyword evidence="4 7" id="KW-0805">Transcription regulation</keyword>
<dbReference type="EMBL" id="LWLV01000915">
    <property type="protein sequence ID" value="OTA41001.1"/>
    <property type="molecule type" value="Genomic_DNA"/>
</dbReference>
<dbReference type="InterPro" id="IPR041908">
    <property type="entry name" value="CtsR_C_sf"/>
</dbReference>
<reference evidence="11" key="1">
    <citation type="submission" date="2016-04" db="EMBL/GenBank/DDBJ databases">
        <authorList>
            <person name="Antunes L.P."/>
            <person name="Martins L.F."/>
            <person name="Pereira R.V."/>
            <person name="Thomas A.M."/>
            <person name="Barbosa D."/>
            <person name="Nascimento L."/>
            <person name="Silva G.M."/>
            <person name="Condomitti G.W."/>
            <person name="Digiampietri L.A."/>
            <person name="Lombardi K.C."/>
            <person name="Ramos P.L."/>
            <person name="Quaggio R.B."/>
            <person name="Oliveira J.C."/>
            <person name="Pascon R.C."/>
            <person name="Cruz J.B."/>
            <person name="Silva A.M."/>
            <person name="Setubal J.C."/>
        </authorList>
    </citation>
    <scope>NUCLEOTIDE SEQUENCE [LARGE SCALE GENOMIC DNA]</scope>
</reference>
<dbReference type="InterPro" id="IPR040465">
    <property type="entry name" value="CtsR_N"/>
</dbReference>
<dbReference type="InterPro" id="IPR041902">
    <property type="entry name" value="CtsR_N_sf"/>
</dbReference>
<evidence type="ECO:0000313" key="10">
    <source>
        <dbReference type="EMBL" id="OTA41001.1"/>
    </source>
</evidence>
<dbReference type="PIRSF" id="PIRSF010607">
    <property type="entry name" value="Txn_repr_CtsR"/>
    <property type="match status" value="1"/>
</dbReference>
<dbReference type="Gene3D" id="3.30.56.130">
    <property type="entry name" value="Transcriptional regulator CtsR, winged HTH domain"/>
    <property type="match status" value="1"/>
</dbReference>
<evidence type="ECO:0000256" key="5">
    <source>
        <dbReference type="ARBA" id="ARBA00023125"/>
    </source>
</evidence>
<evidence type="ECO:0000256" key="1">
    <source>
        <dbReference type="ARBA" id="ARBA00010189"/>
    </source>
</evidence>
<dbReference type="InterPro" id="IPR008463">
    <property type="entry name" value="CtsR"/>
</dbReference>
<gene>
    <name evidence="10" type="ORF">A6D92_11010</name>
</gene>
<dbReference type="GO" id="GO:0003677">
    <property type="term" value="F:DNA binding"/>
    <property type="evidence" value="ECO:0007669"/>
    <property type="project" value="UniProtKB-UniRule"/>
</dbReference>